<dbReference type="AlphaFoldDB" id="T1KPM5"/>
<dbReference type="SMART" id="SM01117">
    <property type="entry name" value="Cyt-b5"/>
    <property type="match status" value="1"/>
</dbReference>
<proteinExistence type="inferred from homology"/>
<dbReference type="KEGG" id="tut:107366121"/>
<feature type="compositionally biased region" description="Polar residues" evidence="2">
    <location>
        <begin position="276"/>
        <end position="285"/>
    </location>
</feature>
<dbReference type="InterPro" id="IPR001199">
    <property type="entry name" value="Cyt_B5-like_heme/steroid-bd"/>
</dbReference>
<evidence type="ECO:0000259" key="3">
    <source>
        <dbReference type="SMART" id="SM01117"/>
    </source>
</evidence>
<dbReference type="SUPFAM" id="SSF55856">
    <property type="entry name" value="Cytochrome b5-like heme/steroid binding domain"/>
    <property type="match status" value="1"/>
</dbReference>
<name>T1KPM5_TETUR</name>
<evidence type="ECO:0000313" key="5">
    <source>
        <dbReference type="Proteomes" id="UP000015104"/>
    </source>
</evidence>
<dbReference type="Proteomes" id="UP000015104">
    <property type="component" value="Unassembled WGS sequence"/>
</dbReference>
<dbReference type="PANTHER" id="PTHR10281">
    <property type="entry name" value="MEMBRANE-ASSOCIATED PROGESTERONE RECEPTOR COMPONENT-RELATED"/>
    <property type="match status" value="1"/>
</dbReference>
<dbReference type="OMA" id="PPCNIEW"/>
<feature type="region of interest" description="Disordered" evidence="2">
    <location>
        <begin position="271"/>
        <end position="298"/>
    </location>
</feature>
<dbReference type="OrthoDB" id="10257697at2759"/>
<dbReference type="PANTHER" id="PTHR10281:SF4">
    <property type="entry name" value="NEUFERRICIN"/>
    <property type="match status" value="1"/>
</dbReference>
<comment type="similarity">
    <text evidence="1">Belongs to the cytochrome b5 family. MAPR subfamily.</text>
</comment>
<evidence type="ECO:0000313" key="4">
    <source>
        <dbReference type="EnsemblMetazoa" id="tetur17g01030.1"/>
    </source>
</evidence>
<dbReference type="Gene3D" id="3.10.120.10">
    <property type="entry name" value="Cytochrome b5-like heme/steroid binding domain"/>
    <property type="match status" value="1"/>
</dbReference>
<organism evidence="4 5">
    <name type="scientific">Tetranychus urticae</name>
    <name type="common">Two-spotted spider mite</name>
    <dbReference type="NCBI Taxonomy" id="32264"/>
    <lineage>
        <taxon>Eukaryota</taxon>
        <taxon>Metazoa</taxon>
        <taxon>Ecdysozoa</taxon>
        <taxon>Arthropoda</taxon>
        <taxon>Chelicerata</taxon>
        <taxon>Arachnida</taxon>
        <taxon>Acari</taxon>
        <taxon>Acariformes</taxon>
        <taxon>Trombidiformes</taxon>
        <taxon>Prostigmata</taxon>
        <taxon>Eleutherengona</taxon>
        <taxon>Raphignathae</taxon>
        <taxon>Tetranychoidea</taxon>
        <taxon>Tetranychidae</taxon>
        <taxon>Tetranychus</taxon>
    </lineage>
</organism>
<sequence>MKLIIAIISLLVPLIGISIVYIRPSIKDQSIELIFFLGNTVYNGIRGSYPASKSDKAVSNSCLNTGEILMTKEELAQFKGDGKEAKIYLSFLGVVYDVSSGSKHYGPGGAYAFFSGKDATRAFVTGKFDEEGLVDDVTGLTVDSFSSVRQWEDFYEKDYKRVGRLVGTYYDDSGCPTKAVEYVQSMYLKMDEEEAKALEDTDQFPHCNSEFHAETNYHRVWCSDMSGGTKRNWIGVPRQLYVPRDKSYRCACVKDKGPATVPAIDYEEDDEVTGNLDESQSIDASSKTDIEQDVGDLKHPRVKEYPKCDPKSYECVLSSPL</sequence>
<evidence type="ECO:0000256" key="2">
    <source>
        <dbReference type="SAM" id="MobiDB-lite"/>
    </source>
</evidence>
<feature type="compositionally biased region" description="Basic and acidic residues" evidence="2">
    <location>
        <begin position="286"/>
        <end position="298"/>
    </location>
</feature>
<evidence type="ECO:0000256" key="1">
    <source>
        <dbReference type="ARBA" id="ARBA00038357"/>
    </source>
</evidence>
<gene>
    <name evidence="4" type="primary">107366121</name>
</gene>
<reference evidence="4" key="2">
    <citation type="submission" date="2015-06" db="UniProtKB">
        <authorList>
            <consortium name="EnsemblMetazoa"/>
        </authorList>
    </citation>
    <scope>IDENTIFICATION</scope>
</reference>
<protein>
    <recommendedName>
        <fullName evidence="3">Cytochrome b5 heme-binding domain-containing protein</fullName>
    </recommendedName>
</protein>
<dbReference type="EnsemblMetazoa" id="tetur17g01030.1">
    <property type="protein sequence ID" value="tetur17g01030.1"/>
    <property type="gene ID" value="tetur17g01030"/>
</dbReference>
<dbReference type="HOGENOM" id="CLU_065455_0_0_1"/>
<dbReference type="GO" id="GO:0016020">
    <property type="term" value="C:membrane"/>
    <property type="evidence" value="ECO:0007669"/>
    <property type="project" value="TreeGrafter"/>
</dbReference>
<accession>T1KPM5</accession>
<dbReference type="InterPro" id="IPR050577">
    <property type="entry name" value="MAPR/NEUFC/NENF-like"/>
</dbReference>
<dbReference type="Pfam" id="PF00173">
    <property type="entry name" value="Cyt-b5"/>
    <property type="match status" value="1"/>
</dbReference>
<dbReference type="InterPro" id="IPR036400">
    <property type="entry name" value="Cyt_B5-like_heme/steroid_sf"/>
</dbReference>
<feature type="domain" description="Cytochrome b5 heme-binding" evidence="3">
    <location>
        <begin position="70"/>
        <end position="166"/>
    </location>
</feature>
<keyword evidence="5" id="KW-1185">Reference proteome</keyword>
<reference evidence="5" key="1">
    <citation type="submission" date="2011-08" db="EMBL/GenBank/DDBJ databases">
        <authorList>
            <person name="Rombauts S."/>
        </authorList>
    </citation>
    <scope>NUCLEOTIDE SEQUENCE</scope>
    <source>
        <strain evidence="5">London</strain>
    </source>
</reference>
<dbReference type="GO" id="GO:0012505">
    <property type="term" value="C:endomembrane system"/>
    <property type="evidence" value="ECO:0007669"/>
    <property type="project" value="TreeGrafter"/>
</dbReference>
<dbReference type="eggNOG" id="KOG1108">
    <property type="taxonomic scope" value="Eukaryota"/>
</dbReference>
<dbReference type="EMBL" id="CAEY01000333">
    <property type="status" value="NOT_ANNOTATED_CDS"/>
    <property type="molecule type" value="Genomic_DNA"/>
</dbReference>